<evidence type="ECO:0000313" key="7">
    <source>
        <dbReference type="EMBL" id="QOD71963.1"/>
    </source>
</evidence>
<dbReference type="Proteomes" id="UP000516672">
    <property type="component" value="Chromosome"/>
</dbReference>
<protein>
    <submittedName>
        <fullName evidence="7">Aspartate aminotransferase family protein</fullName>
    </submittedName>
</protein>
<dbReference type="Gene3D" id="3.40.640.10">
    <property type="entry name" value="Type I PLP-dependent aspartate aminotransferase-like (Major domain)"/>
    <property type="match status" value="1"/>
</dbReference>
<evidence type="ECO:0000256" key="3">
    <source>
        <dbReference type="ARBA" id="ARBA00022576"/>
    </source>
</evidence>
<dbReference type="Pfam" id="PF00202">
    <property type="entry name" value="Aminotran_3"/>
    <property type="match status" value="1"/>
</dbReference>
<gene>
    <name evidence="7" type="ORF">IC779_12745</name>
</gene>
<comment type="cofactor">
    <cofactor evidence="1">
        <name>pyridoxal 5'-phosphate</name>
        <dbReference type="ChEBI" id="CHEBI:597326"/>
    </cofactor>
</comment>
<dbReference type="PANTHER" id="PTHR42684">
    <property type="entry name" value="ADENOSYLMETHIONINE-8-AMINO-7-OXONONANOATE AMINOTRANSFERASE"/>
    <property type="match status" value="1"/>
</dbReference>
<dbReference type="GO" id="GO:0009102">
    <property type="term" value="P:biotin biosynthetic process"/>
    <property type="evidence" value="ECO:0007669"/>
    <property type="project" value="TreeGrafter"/>
</dbReference>
<dbReference type="InterPro" id="IPR015424">
    <property type="entry name" value="PyrdxlP-dep_Trfase"/>
</dbReference>
<accession>A0A7H2WN12</accession>
<sequence>MVMFDTDKFSDSEHTLDAVQPNNNMHINYQAHWMPFSANRNFAKDPRMIVGAKGSYLIDDSGREIYDSLSGLWTCGAGHTLPEIQQAVSAQLGQLDYSPAFQFGHPLSFKLADKIVQHMPEKLQHVFFTNSGSESADTSIKMARAYWRIKGKPSKTKLIGRARGYHGVNVAGTSLGGIGGNRKMFGQLMDVDHLPHTLQPNLTFTKGCAETGGVELANEMLKLIELHDTSNIAAVIVEPISGSAGCIVPPTGYLQRLREICDQHDILLIFDEVITGFGRLGTWTGAEYFGVTPDILNFAKQVTNGAIPLGGVVASHEIYSAFMQQDLPEHAIEFTHGYTYSAHPVACAAALAALEVLEKKNLLAQSAALAPSFEKMLHGLKGAPHILDIRNCGLIGALQLAPRDGDATIRGFEIGMKLWKEGFYVRFGGDTLQFGPMFNSTEADIDRLMNAVGDALYQVK</sequence>
<dbReference type="InterPro" id="IPR015422">
    <property type="entry name" value="PyrdxlP-dep_Trfase_small"/>
</dbReference>
<evidence type="ECO:0000256" key="2">
    <source>
        <dbReference type="ARBA" id="ARBA00008954"/>
    </source>
</evidence>
<dbReference type="EMBL" id="CP061828">
    <property type="protein sequence ID" value="QOD71963.1"/>
    <property type="molecule type" value="Genomic_DNA"/>
</dbReference>
<dbReference type="GO" id="GO:0004015">
    <property type="term" value="F:adenosylmethionine-8-amino-7-oxononanoate transaminase activity"/>
    <property type="evidence" value="ECO:0007669"/>
    <property type="project" value="TreeGrafter"/>
</dbReference>
<dbReference type="SUPFAM" id="SSF53383">
    <property type="entry name" value="PLP-dependent transferases"/>
    <property type="match status" value="1"/>
</dbReference>
<dbReference type="PROSITE" id="PS00600">
    <property type="entry name" value="AA_TRANSFER_CLASS_3"/>
    <property type="match status" value="1"/>
</dbReference>
<keyword evidence="4 7" id="KW-0808">Transferase</keyword>
<dbReference type="Gene3D" id="3.90.1150.10">
    <property type="entry name" value="Aspartate Aminotransferase, domain 1"/>
    <property type="match status" value="1"/>
</dbReference>
<keyword evidence="3 7" id="KW-0032">Aminotransferase</keyword>
<organism evidence="7 8">
    <name type="scientific">Acinetobacter seifertii</name>
    <dbReference type="NCBI Taxonomy" id="1530123"/>
    <lineage>
        <taxon>Bacteria</taxon>
        <taxon>Pseudomonadati</taxon>
        <taxon>Pseudomonadota</taxon>
        <taxon>Gammaproteobacteria</taxon>
        <taxon>Moraxellales</taxon>
        <taxon>Moraxellaceae</taxon>
        <taxon>Acinetobacter</taxon>
        <taxon>Acinetobacter calcoaceticus/baumannii complex</taxon>
    </lineage>
</organism>
<evidence type="ECO:0000256" key="4">
    <source>
        <dbReference type="ARBA" id="ARBA00022679"/>
    </source>
</evidence>
<dbReference type="PIRSF" id="PIRSF000521">
    <property type="entry name" value="Transaminase_4ab_Lys_Orn"/>
    <property type="match status" value="1"/>
</dbReference>
<dbReference type="AlphaFoldDB" id="A0A7H2WN12"/>
<dbReference type="PANTHER" id="PTHR42684:SF1">
    <property type="entry name" value="BETA-ALANINE--PYRUVATE AMINOTRANSFERASE"/>
    <property type="match status" value="1"/>
</dbReference>
<dbReference type="InterPro" id="IPR049704">
    <property type="entry name" value="Aminotrans_3_PPA_site"/>
</dbReference>
<evidence type="ECO:0000313" key="8">
    <source>
        <dbReference type="Proteomes" id="UP000516672"/>
    </source>
</evidence>
<name>A0A7H2WN12_9GAMM</name>
<dbReference type="InterPro" id="IPR005814">
    <property type="entry name" value="Aminotrans_3"/>
</dbReference>
<reference evidence="8" key="2">
    <citation type="submission" date="2020-10" db="EMBL/GenBank/DDBJ databases">
        <title>Clinical and molecular characterization of Acinetobacter seifertii in Taiwan.</title>
        <authorList>
            <person name="Li L.-H."/>
            <person name="Yang Y.-S."/>
            <person name="Sun J.-R."/>
            <person name="Huang T.-W."/>
            <person name="Huang W.-C."/>
            <person name="Wang Y.-C."/>
            <person name="Kuo T.-H."/>
            <person name="Kuo S.-C."/>
            <person name="Chen T.-L."/>
        </authorList>
    </citation>
    <scope>NUCLEOTIDE SEQUENCE [LARGE SCALE GENOMIC DNA]</scope>
    <source>
        <strain evidence="8">AS42</strain>
    </source>
</reference>
<keyword evidence="5 6" id="KW-0663">Pyridoxal phosphate</keyword>
<dbReference type="InterPro" id="IPR015421">
    <property type="entry name" value="PyrdxlP-dep_Trfase_major"/>
</dbReference>
<comment type="similarity">
    <text evidence="2 6">Belongs to the class-III pyridoxal-phosphate-dependent aminotransferase family.</text>
</comment>
<dbReference type="GO" id="GO:0030170">
    <property type="term" value="F:pyridoxal phosphate binding"/>
    <property type="evidence" value="ECO:0007669"/>
    <property type="project" value="InterPro"/>
</dbReference>
<proteinExistence type="inferred from homology"/>
<evidence type="ECO:0000256" key="6">
    <source>
        <dbReference type="RuleBase" id="RU003560"/>
    </source>
</evidence>
<dbReference type="FunFam" id="3.40.640.10:FF:000014">
    <property type="entry name" value="Adenosylmethionine-8-amino-7-oxononanoate aminotransferase, probable"/>
    <property type="match status" value="1"/>
</dbReference>
<evidence type="ECO:0000256" key="5">
    <source>
        <dbReference type="ARBA" id="ARBA00022898"/>
    </source>
</evidence>
<evidence type="ECO:0000256" key="1">
    <source>
        <dbReference type="ARBA" id="ARBA00001933"/>
    </source>
</evidence>
<dbReference type="RefSeq" id="WP_151792322.1">
    <property type="nucleotide sequence ID" value="NZ_BKOK01000007.1"/>
</dbReference>
<dbReference type="CDD" id="cd00610">
    <property type="entry name" value="OAT_like"/>
    <property type="match status" value="1"/>
</dbReference>
<reference evidence="7 8" key="1">
    <citation type="submission" date="2020-09" db="EMBL/GenBank/DDBJ databases">
        <authorList>
            <person name="Chen F.-J."/>
            <person name="Lee Y.-T."/>
        </authorList>
    </citation>
    <scope>NUCLEOTIDE SEQUENCE [LARGE SCALE GENOMIC DNA]</scope>
    <source>
        <strain evidence="7 8">AS42</strain>
    </source>
</reference>